<dbReference type="SUPFAM" id="SSF81301">
    <property type="entry name" value="Nucleotidyltransferase"/>
    <property type="match status" value="1"/>
</dbReference>
<organism evidence="2 3">
    <name type="scientific">Streptomyces tropicalis</name>
    <dbReference type="NCBI Taxonomy" id="3034234"/>
    <lineage>
        <taxon>Bacteria</taxon>
        <taxon>Bacillati</taxon>
        <taxon>Actinomycetota</taxon>
        <taxon>Actinomycetes</taxon>
        <taxon>Kitasatosporales</taxon>
        <taxon>Streptomycetaceae</taxon>
        <taxon>Streptomyces</taxon>
    </lineage>
</organism>
<reference evidence="2 3" key="1">
    <citation type="submission" date="2023-03" db="EMBL/GenBank/DDBJ databases">
        <title>Draft genome sequence of Streptomyces sp. K1PA1 isolated from peat swamp forest in Thailand.</title>
        <authorList>
            <person name="Klaysubun C."/>
            <person name="Duangmal K."/>
        </authorList>
    </citation>
    <scope>NUCLEOTIDE SEQUENCE [LARGE SCALE GENOMIC DNA]</scope>
    <source>
        <strain evidence="2 3">K1PA1</strain>
    </source>
</reference>
<dbReference type="EMBL" id="JARJBB010000007">
    <property type="protein sequence ID" value="MDF3300076.1"/>
    <property type="molecule type" value="Genomic_DNA"/>
</dbReference>
<keyword evidence="3" id="KW-1185">Reference proteome</keyword>
<dbReference type="Proteomes" id="UP001221150">
    <property type="component" value="Unassembled WGS sequence"/>
</dbReference>
<dbReference type="CDD" id="cd05403">
    <property type="entry name" value="NT_KNTase_like"/>
    <property type="match status" value="1"/>
</dbReference>
<dbReference type="Gene3D" id="3.30.460.10">
    <property type="entry name" value="Beta Polymerase, domain 2"/>
    <property type="match status" value="1"/>
</dbReference>
<evidence type="ECO:0000313" key="2">
    <source>
        <dbReference type="EMBL" id="MDF3300076.1"/>
    </source>
</evidence>
<dbReference type="InterPro" id="IPR002934">
    <property type="entry name" value="Polymerase_NTP_transf_dom"/>
</dbReference>
<protein>
    <submittedName>
        <fullName evidence="2">Nucleotidyltransferase domain-containing protein</fullName>
    </submittedName>
</protein>
<evidence type="ECO:0000313" key="3">
    <source>
        <dbReference type="Proteomes" id="UP001221150"/>
    </source>
</evidence>
<name>A0ABT6A600_9ACTN</name>
<dbReference type="RefSeq" id="WP_276109631.1">
    <property type="nucleotide sequence ID" value="NZ_JARJBB010000007.1"/>
</dbReference>
<dbReference type="InterPro" id="IPR043519">
    <property type="entry name" value="NT_sf"/>
</dbReference>
<gene>
    <name evidence="2" type="ORF">P3H78_15840</name>
</gene>
<accession>A0ABT6A600</accession>
<evidence type="ECO:0000259" key="1">
    <source>
        <dbReference type="Pfam" id="PF01909"/>
    </source>
</evidence>
<sequence>MLSDGDPVHHQAGVAPERSAEIDAVVGRVAGWARDRRDIAGVLLVGSCARGAARPDSDVDIVLLTRNPREYLGEDAWALEIGLGGLIRTRSWGPMSERRYLRASGLEVEMGIGSPEWARTDPVDPGTQRVVADGARILHDPVGILARLLTAC</sequence>
<feature type="domain" description="Polymerase nucleotidyl transferase" evidence="1">
    <location>
        <begin position="36"/>
        <end position="70"/>
    </location>
</feature>
<proteinExistence type="predicted"/>
<comment type="caution">
    <text evidence="2">The sequence shown here is derived from an EMBL/GenBank/DDBJ whole genome shotgun (WGS) entry which is preliminary data.</text>
</comment>
<dbReference type="Pfam" id="PF01909">
    <property type="entry name" value="NTP_transf_2"/>
    <property type="match status" value="1"/>
</dbReference>